<dbReference type="EMBL" id="JBITGY010000010">
    <property type="protein sequence ID" value="MFI6502527.1"/>
    <property type="molecule type" value="Genomic_DNA"/>
</dbReference>
<name>A0ABW7Z2W3_9ACTN</name>
<feature type="signal peptide" evidence="6">
    <location>
        <begin position="1"/>
        <end position="27"/>
    </location>
</feature>
<feature type="region of interest" description="Disordered" evidence="5">
    <location>
        <begin position="323"/>
        <end position="342"/>
    </location>
</feature>
<reference evidence="8 9" key="1">
    <citation type="submission" date="2024-10" db="EMBL/GenBank/DDBJ databases">
        <title>The Natural Products Discovery Center: Release of the First 8490 Sequenced Strains for Exploring Actinobacteria Biosynthetic Diversity.</title>
        <authorList>
            <person name="Kalkreuter E."/>
            <person name="Kautsar S.A."/>
            <person name="Yang D."/>
            <person name="Bader C.D."/>
            <person name="Teijaro C.N."/>
            <person name="Fluegel L."/>
            <person name="Davis C.M."/>
            <person name="Simpson J.R."/>
            <person name="Lauterbach L."/>
            <person name="Steele A.D."/>
            <person name="Gui C."/>
            <person name="Meng S."/>
            <person name="Li G."/>
            <person name="Viehrig K."/>
            <person name="Ye F."/>
            <person name="Su P."/>
            <person name="Kiefer A.F."/>
            <person name="Nichols A."/>
            <person name="Cepeda A.J."/>
            <person name="Yan W."/>
            <person name="Fan B."/>
            <person name="Jiang Y."/>
            <person name="Adhikari A."/>
            <person name="Zheng C.-J."/>
            <person name="Schuster L."/>
            <person name="Cowan T.M."/>
            <person name="Smanski M.J."/>
            <person name="Chevrette M.G."/>
            <person name="De Carvalho L.P.S."/>
            <person name="Shen B."/>
        </authorList>
    </citation>
    <scope>NUCLEOTIDE SEQUENCE [LARGE SCALE GENOMIC DNA]</scope>
    <source>
        <strain evidence="8 9">NPDC050545</strain>
    </source>
</reference>
<dbReference type="PROSITE" id="PS51257">
    <property type="entry name" value="PROKAR_LIPOPROTEIN"/>
    <property type="match status" value="1"/>
</dbReference>
<dbReference type="Gene3D" id="3.30.1330.60">
    <property type="entry name" value="OmpA-like domain"/>
    <property type="match status" value="1"/>
</dbReference>
<dbReference type="PANTHER" id="PTHR30329:SF21">
    <property type="entry name" value="LIPOPROTEIN YIAD-RELATED"/>
    <property type="match status" value="1"/>
</dbReference>
<evidence type="ECO:0000256" key="6">
    <source>
        <dbReference type="SAM" id="SignalP"/>
    </source>
</evidence>
<evidence type="ECO:0000256" key="2">
    <source>
        <dbReference type="ARBA" id="ARBA00023136"/>
    </source>
</evidence>
<keyword evidence="9" id="KW-1185">Reference proteome</keyword>
<dbReference type="InterPro" id="IPR036737">
    <property type="entry name" value="OmpA-like_sf"/>
</dbReference>
<dbReference type="RefSeq" id="WP_397087874.1">
    <property type="nucleotide sequence ID" value="NZ_JBITGY010000010.1"/>
</dbReference>
<evidence type="ECO:0000256" key="4">
    <source>
        <dbReference type="PROSITE-ProRule" id="PRU00473"/>
    </source>
</evidence>
<dbReference type="InterPro" id="IPR050330">
    <property type="entry name" value="Bact_OuterMem_StrucFunc"/>
</dbReference>
<keyword evidence="3" id="KW-0998">Cell outer membrane</keyword>
<dbReference type="PROSITE" id="PS51123">
    <property type="entry name" value="OMPA_2"/>
    <property type="match status" value="1"/>
</dbReference>
<sequence>MFNRILALAAAATLVAGCGALPQQQQAQPRRPAEPPATSAPPSTDPATPSPAQDTREALAETRSTLTPDLKVEVTGLNRVKGKHLVVQIRLTNTGTDKDLTWTGEMGDETRRLGEIRWASGIGVLDEQARAWILPYKPAGGPCLCSDEKRDDIGYFIKPGASISLYAVMPAPSGGRQSATVVTPLAPPMLDVPVSDEPPQGDFPDPDAEPVTPLVHRVVLPSESADKTEETADDGTDLQVNLSSDVLFAVDEAVLTARAKAVLSRTAKLVDASPATEVKVEGHADSSGSDAVNDPLSARRAQAVKAALAPLLTRGGVAFQTKGYGSRRPLYSNDTDEGKRRNRRVTVTFTRPQAAAQPSPSEDVVSTVGPDGDLTGSAKADGQPIAMEVTGLRRLPGGLGLLTYTIANEGTAEAWYNDLHNGQDWQSYKYQSASAVVLTDQAARRRYLPGRIEVRTGDDPGSYCACSGVSGVRLGAEKFAPGQKREFWGLFALPEQARALQVEIAGFRELEVPVR</sequence>
<feature type="compositionally biased region" description="Low complexity" evidence="5">
    <location>
        <begin position="40"/>
        <end position="52"/>
    </location>
</feature>
<keyword evidence="2 4" id="KW-0472">Membrane</keyword>
<proteinExistence type="predicted"/>
<accession>A0ABW7Z2W3</accession>
<evidence type="ECO:0000313" key="9">
    <source>
        <dbReference type="Proteomes" id="UP001612741"/>
    </source>
</evidence>
<dbReference type="SUPFAM" id="SSF103088">
    <property type="entry name" value="OmpA-like"/>
    <property type="match status" value="1"/>
</dbReference>
<dbReference type="InterPro" id="IPR006664">
    <property type="entry name" value="OMP_bac"/>
</dbReference>
<evidence type="ECO:0000256" key="3">
    <source>
        <dbReference type="ARBA" id="ARBA00023237"/>
    </source>
</evidence>
<evidence type="ECO:0000256" key="1">
    <source>
        <dbReference type="ARBA" id="ARBA00004442"/>
    </source>
</evidence>
<keyword evidence="6" id="KW-0732">Signal</keyword>
<evidence type="ECO:0000259" key="7">
    <source>
        <dbReference type="PROSITE" id="PS51123"/>
    </source>
</evidence>
<evidence type="ECO:0000256" key="5">
    <source>
        <dbReference type="SAM" id="MobiDB-lite"/>
    </source>
</evidence>
<protein>
    <submittedName>
        <fullName evidence="8">OmpA family protein</fullName>
    </submittedName>
</protein>
<feature type="domain" description="OmpA-like" evidence="7">
    <location>
        <begin position="235"/>
        <end position="353"/>
    </location>
</feature>
<gene>
    <name evidence="8" type="ORF">ACIBG2_34480</name>
</gene>
<dbReference type="CDD" id="cd07185">
    <property type="entry name" value="OmpA_C-like"/>
    <property type="match status" value="1"/>
</dbReference>
<feature type="chain" id="PRO_5046913825" evidence="6">
    <location>
        <begin position="28"/>
        <end position="515"/>
    </location>
</feature>
<comment type="subcellular location">
    <subcellularLocation>
        <location evidence="1">Cell outer membrane</location>
    </subcellularLocation>
</comment>
<evidence type="ECO:0000313" key="8">
    <source>
        <dbReference type="EMBL" id="MFI6502527.1"/>
    </source>
</evidence>
<feature type="compositionally biased region" description="Low complexity" evidence="5">
    <location>
        <begin position="22"/>
        <end position="33"/>
    </location>
</feature>
<organism evidence="8 9">
    <name type="scientific">Nonomuraea typhae</name>
    <dbReference type="NCBI Taxonomy" id="2603600"/>
    <lineage>
        <taxon>Bacteria</taxon>
        <taxon>Bacillati</taxon>
        <taxon>Actinomycetota</taxon>
        <taxon>Actinomycetes</taxon>
        <taxon>Streptosporangiales</taxon>
        <taxon>Streptosporangiaceae</taxon>
        <taxon>Nonomuraea</taxon>
    </lineage>
</organism>
<dbReference type="Proteomes" id="UP001612741">
    <property type="component" value="Unassembled WGS sequence"/>
</dbReference>
<dbReference type="PRINTS" id="PR01021">
    <property type="entry name" value="OMPADOMAIN"/>
</dbReference>
<dbReference type="InterPro" id="IPR006665">
    <property type="entry name" value="OmpA-like"/>
</dbReference>
<feature type="region of interest" description="Disordered" evidence="5">
    <location>
        <begin position="22"/>
        <end position="65"/>
    </location>
</feature>
<dbReference type="PANTHER" id="PTHR30329">
    <property type="entry name" value="STATOR ELEMENT OF FLAGELLAR MOTOR COMPLEX"/>
    <property type="match status" value="1"/>
</dbReference>
<comment type="caution">
    <text evidence="8">The sequence shown here is derived from an EMBL/GenBank/DDBJ whole genome shotgun (WGS) entry which is preliminary data.</text>
</comment>
<dbReference type="Pfam" id="PF00691">
    <property type="entry name" value="OmpA"/>
    <property type="match status" value="1"/>
</dbReference>